<keyword evidence="7" id="KW-0547">Nucleotide-binding</keyword>
<dbReference type="SMART" id="SM00073">
    <property type="entry name" value="HPT"/>
    <property type="match status" value="1"/>
</dbReference>
<sequence length="665" mass="73908">MNREYLDAFLAESAENVEKLEDGCLELERQGPEANLVAELFRAAHTLKGMSATMGFSRLAELTHRVEDVFGLWRDHPESFRPEQVDILLQAIDRMRVHLEAISTSGSEPDLKDDDVVASLQTAFQAREPLQPSQKNGLEEDRTRYATEAERQAKVAYRLHIQLTSDCMMPAVRLAMVYQTLKDAADIAAAEPTEDAVWAGDVQTTEAYVVIYLDRDEIERIQEKVLDITDVARCDAERWVASSGSSSQQDSRENFASQETQSQSMSTTSAESAARPGSNDSRPDRSIRVSVRRMDALLNTMSEMVIAKTRLDTIAAASNDPALREAVERLDRLTKDLQDEVMQLRMAPVESVFHRYPRMMRDLERKLNREFDFVMTGLETEMDRIVLEEMGEAIVHLLRNAVDHGLEPPEVREQRGKSRRGTIRLSAYASGGHIYIEVADDGAGIDRARVLQSAIAKGVITPEEGASMSDEAVYELLFRSGFSTAKEVSDISGRGVGLDAVRDKVESLGGKIRIDTELGRGTTFVIELPLTLAILPALLVSVRGQTFAIPTANVDEVVRLREADVRYVQNEPVYPSGNRIVPIVDVAEWLGLGVRRWVFPQTAVVCRNGKQKFAMVVDKVLDELEIVNKPLGRYLEGVRGFSGATILGDGKVSLILDVRSIGQSV</sequence>
<dbReference type="PROSITE" id="PS50109">
    <property type="entry name" value="HIS_KIN"/>
    <property type="match status" value="1"/>
</dbReference>
<dbReference type="Pfam" id="PF01627">
    <property type="entry name" value="Hpt"/>
    <property type="match status" value="1"/>
</dbReference>
<evidence type="ECO:0000256" key="5">
    <source>
        <dbReference type="ARBA" id="ARBA00022553"/>
    </source>
</evidence>
<dbReference type="SUPFAM" id="SSF47226">
    <property type="entry name" value="Histidine-containing phosphotransfer domain, HPT domain"/>
    <property type="match status" value="1"/>
</dbReference>
<proteinExistence type="predicted"/>
<keyword evidence="8" id="KW-0418">Kinase</keyword>
<evidence type="ECO:0000256" key="9">
    <source>
        <dbReference type="ARBA" id="ARBA00022840"/>
    </source>
</evidence>
<comment type="catalytic activity">
    <reaction evidence="1">
        <text>ATP + protein L-histidine = ADP + protein N-phospho-L-histidine.</text>
        <dbReference type="EC" id="2.7.13.3"/>
    </reaction>
</comment>
<feature type="region of interest" description="Disordered" evidence="12">
    <location>
        <begin position="240"/>
        <end position="286"/>
    </location>
</feature>
<evidence type="ECO:0000313" key="16">
    <source>
        <dbReference type="EMBL" id="MDI9259594.1"/>
    </source>
</evidence>
<dbReference type="InterPro" id="IPR004358">
    <property type="entry name" value="Sig_transdc_His_kin-like_C"/>
</dbReference>
<feature type="domain" description="Histidine kinase" evidence="13">
    <location>
        <begin position="323"/>
        <end position="532"/>
    </location>
</feature>
<dbReference type="SUPFAM" id="SSF47384">
    <property type="entry name" value="Homodimeric domain of signal transducing histidine kinase"/>
    <property type="match status" value="1"/>
</dbReference>
<dbReference type="RefSeq" id="WP_283203145.1">
    <property type="nucleotide sequence ID" value="NZ_JASGCB010000005.1"/>
</dbReference>
<evidence type="ECO:0000256" key="11">
    <source>
        <dbReference type="PROSITE-ProRule" id="PRU00110"/>
    </source>
</evidence>
<keyword evidence="4" id="KW-0145">Chemotaxis</keyword>
<feature type="domain" description="HPt" evidence="15">
    <location>
        <begin position="1"/>
        <end position="102"/>
    </location>
</feature>
<evidence type="ECO:0000256" key="1">
    <source>
        <dbReference type="ARBA" id="ARBA00000085"/>
    </source>
</evidence>
<dbReference type="SMART" id="SM01231">
    <property type="entry name" value="H-kinase_dim"/>
    <property type="match status" value="1"/>
</dbReference>
<keyword evidence="17" id="KW-1185">Reference proteome</keyword>
<dbReference type="CDD" id="cd00731">
    <property type="entry name" value="CheA_reg"/>
    <property type="match status" value="1"/>
</dbReference>
<dbReference type="InterPro" id="IPR004105">
    <property type="entry name" value="CheA-like_dim"/>
</dbReference>
<dbReference type="Pfam" id="PF07194">
    <property type="entry name" value="P2"/>
    <property type="match status" value="1"/>
</dbReference>
<name>A0ABT6XYB7_ALISE</name>
<dbReference type="InterPro" id="IPR035891">
    <property type="entry name" value="CheY-binding_CheA"/>
</dbReference>
<dbReference type="Gene3D" id="1.10.287.560">
    <property type="entry name" value="Histidine kinase CheA-like, homodimeric domain"/>
    <property type="match status" value="1"/>
</dbReference>
<keyword evidence="5 11" id="KW-0597">Phosphoprotein</keyword>
<dbReference type="CDD" id="cd16916">
    <property type="entry name" value="HATPase_CheA-like"/>
    <property type="match status" value="1"/>
</dbReference>
<keyword evidence="6 16" id="KW-0808">Transferase</keyword>
<dbReference type="Gene3D" id="1.20.120.160">
    <property type="entry name" value="HPT domain"/>
    <property type="match status" value="1"/>
</dbReference>
<evidence type="ECO:0000256" key="10">
    <source>
        <dbReference type="ARBA" id="ARBA00023012"/>
    </source>
</evidence>
<dbReference type="PANTHER" id="PTHR43395">
    <property type="entry name" value="SENSOR HISTIDINE KINASE CHEA"/>
    <property type="match status" value="1"/>
</dbReference>
<dbReference type="CDD" id="cd00088">
    <property type="entry name" value="HPT"/>
    <property type="match status" value="1"/>
</dbReference>
<dbReference type="Pfam" id="PF01584">
    <property type="entry name" value="CheW"/>
    <property type="match status" value="1"/>
</dbReference>
<dbReference type="InterPro" id="IPR008207">
    <property type="entry name" value="Sig_transdc_His_kin_Hpt_dom"/>
</dbReference>
<evidence type="ECO:0000256" key="12">
    <source>
        <dbReference type="SAM" id="MobiDB-lite"/>
    </source>
</evidence>
<dbReference type="Gene3D" id="2.30.30.40">
    <property type="entry name" value="SH3 Domains"/>
    <property type="match status" value="1"/>
</dbReference>
<evidence type="ECO:0000256" key="3">
    <source>
        <dbReference type="ARBA" id="ARBA00021495"/>
    </source>
</evidence>
<dbReference type="PANTHER" id="PTHR43395:SF1">
    <property type="entry name" value="CHEMOTAXIS PROTEIN CHEA"/>
    <property type="match status" value="1"/>
</dbReference>
<dbReference type="SUPFAM" id="SSF50341">
    <property type="entry name" value="CheW-like"/>
    <property type="match status" value="1"/>
</dbReference>
<dbReference type="Pfam" id="PF02518">
    <property type="entry name" value="HATPase_c"/>
    <property type="match status" value="1"/>
</dbReference>
<accession>A0ABT6XYB7</accession>
<dbReference type="InterPro" id="IPR003594">
    <property type="entry name" value="HATPase_dom"/>
</dbReference>
<dbReference type="InterPro" id="IPR036641">
    <property type="entry name" value="HPT_dom_sf"/>
</dbReference>
<gene>
    <name evidence="16" type="ORF">QID03_05280</name>
</gene>
<evidence type="ECO:0000256" key="7">
    <source>
        <dbReference type="ARBA" id="ARBA00022741"/>
    </source>
</evidence>
<evidence type="ECO:0000259" key="13">
    <source>
        <dbReference type="PROSITE" id="PS50109"/>
    </source>
</evidence>
<organism evidence="16 17">
    <name type="scientific">Alicyclobacillus sendaiensis PA2</name>
    <dbReference type="NCBI Taxonomy" id="3029425"/>
    <lineage>
        <taxon>Bacteria</taxon>
        <taxon>Bacillati</taxon>
        <taxon>Bacillota</taxon>
        <taxon>Bacilli</taxon>
        <taxon>Bacillales</taxon>
        <taxon>Alicyclobacillaceae</taxon>
        <taxon>Alicyclobacillus</taxon>
    </lineage>
</organism>
<dbReference type="Gene3D" id="3.30.70.1110">
    <property type="entry name" value="Histidine kinase CheA-like, P2 response regulator-binding domain"/>
    <property type="match status" value="1"/>
</dbReference>
<dbReference type="InterPro" id="IPR036061">
    <property type="entry name" value="CheW-like_dom_sf"/>
</dbReference>
<protein>
    <recommendedName>
        <fullName evidence="3">Chemotaxis protein CheA</fullName>
        <ecNumber evidence="2">2.7.13.3</ecNumber>
    </recommendedName>
</protein>
<feature type="domain" description="CheW-like" evidence="14">
    <location>
        <begin position="534"/>
        <end position="665"/>
    </location>
</feature>
<dbReference type="Gene3D" id="3.30.565.10">
    <property type="entry name" value="Histidine kinase-like ATPase, C-terminal domain"/>
    <property type="match status" value="1"/>
</dbReference>
<evidence type="ECO:0000256" key="6">
    <source>
        <dbReference type="ARBA" id="ARBA00022679"/>
    </source>
</evidence>
<dbReference type="Proteomes" id="UP001529245">
    <property type="component" value="Unassembled WGS sequence"/>
</dbReference>
<dbReference type="InterPro" id="IPR002545">
    <property type="entry name" value="CheW-lke_dom"/>
</dbReference>
<reference evidence="16 17" key="1">
    <citation type="submission" date="2023-04" db="EMBL/GenBank/DDBJ databases">
        <title>A. sendaiensis sub sp. chiapanensis a novel subspecie with specific adaptation in bacterial cell wall isolated from an active volcano.</title>
        <authorList>
            <person name="Alvarez Gutierrez P.E."/>
            <person name="Ortiz Cortes L.Y."/>
        </authorList>
    </citation>
    <scope>NUCLEOTIDE SEQUENCE [LARGE SCALE GENOMIC DNA]</scope>
    <source>
        <strain evidence="16 17">PA2</strain>
    </source>
</reference>
<dbReference type="EC" id="2.7.13.3" evidence="2"/>
<keyword evidence="10" id="KW-0902">Two-component regulatory system</keyword>
<feature type="modified residue" description="Phosphohistidine" evidence="11">
    <location>
        <position position="45"/>
    </location>
</feature>
<dbReference type="SMART" id="SM00260">
    <property type="entry name" value="CheW"/>
    <property type="match status" value="1"/>
</dbReference>
<dbReference type="InterPro" id="IPR005467">
    <property type="entry name" value="His_kinase_dom"/>
</dbReference>
<evidence type="ECO:0000256" key="8">
    <source>
        <dbReference type="ARBA" id="ARBA00022777"/>
    </source>
</evidence>
<evidence type="ECO:0000256" key="2">
    <source>
        <dbReference type="ARBA" id="ARBA00012438"/>
    </source>
</evidence>
<dbReference type="InterPro" id="IPR036097">
    <property type="entry name" value="HisK_dim/P_sf"/>
</dbReference>
<evidence type="ECO:0000313" key="17">
    <source>
        <dbReference type="Proteomes" id="UP001529245"/>
    </source>
</evidence>
<feature type="compositionally biased region" description="Low complexity" evidence="12">
    <location>
        <begin position="256"/>
        <end position="274"/>
    </location>
</feature>
<evidence type="ECO:0000259" key="15">
    <source>
        <dbReference type="PROSITE" id="PS50894"/>
    </source>
</evidence>
<dbReference type="SUPFAM" id="SSF55052">
    <property type="entry name" value="CheY-binding domain of CheA"/>
    <property type="match status" value="1"/>
</dbReference>
<dbReference type="InterPro" id="IPR051315">
    <property type="entry name" value="Bact_Chemotaxis_CheA"/>
</dbReference>
<dbReference type="EMBL" id="JASGCB010000005">
    <property type="protein sequence ID" value="MDI9259594.1"/>
    <property type="molecule type" value="Genomic_DNA"/>
</dbReference>
<dbReference type="SMART" id="SM00387">
    <property type="entry name" value="HATPase_c"/>
    <property type="match status" value="1"/>
</dbReference>
<dbReference type="InterPro" id="IPR037006">
    <property type="entry name" value="CheA-like_homodim_sf"/>
</dbReference>
<dbReference type="InterPro" id="IPR010808">
    <property type="entry name" value="CheA_P2-bd"/>
</dbReference>
<dbReference type="PRINTS" id="PR00344">
    <property type="entry name" value="BCTRLSENSOR"/>
</dbReference>
<dbReference type="GO" id="GO:0004673">
    <property type="term" value="F:protein histidine kinase activity"/>
    <property type="evidence" value="ECO:0007669"/>
    <property type="project" value="UniProtKB-EC"/>
</dbReference>
<dbReference type="PROSITE" id="PS50851">
    <property type="entry name" value="CHEW"/>
    <property type="match status" value="1"/>
</dbReference>
<dbReference type="PROSITE" id="PS50894">
    <property type="entry name" value="HPT"/>
    <property type="match status" value="1"/>
</dbReference>
<dbReference type="InterPro" id="IPR037052">
    <property type="entry name" value="CheA-like_P2_sf"/>
</dbReference>
<dbReference type="InterPro" id="IPR036890">
    <property type="entry name" value="HATPase_C_sf"/>
</dbReference>
<comment type="caution">
    <text evidence="16">The sequence shown here is derived from an EMBL/GenBank/DDBJ whole genome shotgun (WGS) entry which is preliminary data.</text>
</comment>
<keyword evidence="9" id="KW-0067">ATP-binding</keyword>
<dbReference type="SUPFAM" id="SSF55874">
    <property type="entry name" value="ATPase domain of HSP90 chaperone/DNA topoisomerase II/histidine kinase"/>
    <property type="match status" value="1"/>
</dbReference>
<dbReference type="Pfam" id="PF02895">
    <property type="entry name" value="H-kinase_dim"/>
    <property type="match status" value="1"/>
</dbReference>
<evidence type="ECO:0000259" key="14">
    <source>
        <dbReference type="PROSITE" id="PS50851"/>
    </source>
</evidence>
<evidence type="ECO:0000256" key="4">
    <source>
        <dbReference type="ARBA" id="ARBA00022500"/>
    </source>
</evidence>